<feature type="modified residue" description="4-aspartylphosphate" evidence="10">
    <location>
        <position position="55"/>
    </location>
</feature>
<gene>
    <name evidence="13" type="ORF">C7383_108158</name>
</gene>
<protein>
    <recommendedName>
        <fullName evidence="2">Stage 0 sporulation protein A homolog</fullName>
    </recommendedName>
</protein>
<dbReference type="InterPro" id="IPR001789">
    <property type="entry name" value="Sig_transdc_resp-reg_receiver"/>
</dbReference>
<dbReference type="CDD" id="cd17536">
    <property type="entry name" value="REC_YesN-like"/>
    <property type="match status" value="1"/>
</dbReference>
<dbReference type="Pfam" id="PF12833">
    <property type="entry name" value="HTH_18"/>
    <property type="match status" value="1"/>
</dbReference>
<evidence type="ECO:0000256" key="2">
    <source>
        <dbReference type="ARBA" id="ARBA00018672"/>
    </source>
</evidence>
<dbReference type="PROSITE" id="PS01124">
    <property type="entry name" value="HTH_ARAC_FAMILY_2"/>
    <property type="match status" value="1"/>
</dbReference>
<evidence type="ECO:0000256" key="10">
    <source>
        <dbReference type="PROSITE-ProRule" id="PRU00169"/>
    </source>
</evidence>
<comment type="subcellular location">
    <subcellularLocation>
        <location evidence="1">Cytoplasm</location>
    </subcellularLocation>
</comment>
<evidence type="ECO:0000256" key="4">
    <source>
        <dbReference type="ARBA" id="ARBA00022553"/>
    </source>
</evidence>
<dbReference type="EMBL" id="QGGY01000008">
    <property type="protein sequence ID" value="PWJ74728.1"/>
    <property type="molecule type" value="Genomic_DNA"/>
</dbReference>
<dbReference type="PANTHER" id="PTHR42713">
    <property type="entry name" value="HISTIDINE KINASE-RELATED"/>
    <property type="match status" value="1"/>
</dbReference>
<dbReference type="Gene3D" id="3.40.50.2300">
    <property type="match status" value="1"/>
</dbReference>
<evidence type="ECO:0000256" key="7">
    <source>
        <dbReference type="ARBA" id="ARBA00023125"/>
    </source>
</evidence>
<comment type="function">
    <text evidence="9">May play the central regulatory role in sporulation. It may be an element of the effector pathway responsible for the activation of sporulation genes in response to nutritional stress. Spo0A may act in concert with spo0H (a sigma factor) to control the expression of some genes that are critical to the sporulation process.</text>
</comment>
<dbReference type="GO" id="GO:0000160">
    <property type="term" value="P:phosphorelay signal transduction system"/>
    <property type="evidence" value="ECO:0007669"/>
    <property type="project" value="UniProtKB-KW"/>
</dbReference>
<evidence type="ECO:0000313" key="13">
    <source>
        <dbReference type="EMBL" id="PWJ74728.1"/>
    </source>
</evidence>
<dbReference type="PANTHER" id="PTHR42713:SF3">
    <property type="entry name" value="TRANSCRIPTIONAL REGULATORY PROTEIN HPTR"/>
    <property type="match status" value="1"/>
</dbReference>
<evidence type="ECO:0000259" key="11">
    <source>
        <dbReference type="PROSITE" id="PS01124"/>
    </source>
</evidence>
<dbReference type="InterPro" id="IPR011006">
    <property type="entry name" value="CheY-like_superfamily"/>
</dbReference>
<comment type="caution">
    <text evidence="13">The sequence shown here is derived from an EMBL/GenBank/DDBJ whole genome shotgun (WGS) entry which is preliminary data.</text>
</comment>
<dbReference type="InterPro" id="IPR018060">
    <property type="entry name" value="HTH_AraC"/>
</dbReference>
<keyword evidence="5" id="KW-0902">Two-component regulatory system</keyword>
<dbReference type="SMART" id="SM00342">
    <property type="entry name" value="HTH_ARAC"/>
    <property type="match status" value="1"/>
</dbReference>
<evidence type="ECO:0000256" key="1">
    <source>
        <dbReference type="ARBA" id="ARBA00004496"/>
    </source>
</evidence>
<name>A0AB73T322_9FIRM</name>
<keyword evidence="7" id="KW-0238">DNA-binding</keyword>
<dbReference type="InterPro" id="IPR009057">
    <property type="entry name" value="Homeodomain-like_sf"/>
</dbReference>
<dbReference type="AlphaFoldDB" id="A0AB73T322"/>
<dbReference type="GO" id="GO:0043565">
    <property type="term" value="F:sequence-specific DNA binding"/>
    <property type="evidence" value="ECO:0007669"/>
    <property type="project" value="InterPro"/>
</dbReference>
<dbReference type="GO" id="GO:0003700">
    <property type="term" value="F:DNA-binding transcription factor activity"/>
    <property type="evidence" value="ECO:0007669"/>
    <property type="project" value="InterPro"/>
</dbReference>
<feature type="domain" description="HTH araC/xylS-type" evidence="11">
    <location>
        <begin position="395"/>
        <end position="493"/>
    </location>
</feature>
<dbReference type="InterPro" id="IPR051552">
    <property type="entry name" value="HptR"/>
</dbReference>
<sequence>MVRVVIVEDEMLVRLGVKMSLEDSGAQIKVEAACASAEDALEYFEENMADVLLTDIRLPGMDGLELIERLKKTVPGLITVVLSCYEEFSYARKAMELGVDKYVLKHELSEDELVAIIEKLYEEKHIRGGNEKNERPSGRRVSEAAAGQKYRIAYIVLRKKEESHNLCTDDIDFEIAVEVLQEILNIRHNGECFLRHSQEIFCIIRFDEDKREEEMRQQTLDFYENARKSMKKYFNANLYMNVSKVFKELERSREVFEKVKKDESGSFYNESSCLSYIQDGAEKKPIRLGRSEKQILSDEWYEETVRNTENFLWEARRESVPPEDVKNEVVKFIYDLSGLLKKYYAADLEEWMGDGERTSYTYISRFGSCHSLLSYIKEILQALMDTRQKEVSEYNKIARYIDENYMRELSLKEVSEHFHMSAPYFCQYFKKYTGSTFVQYLNQVRIEKASQLLGNPELTTDEVAGLVGIFNTNYFLRLFKKMTGRTVGEYRSDPS</sequence>
<organism evidence="13 14">
    <name type="scientific">Murimonas intestini</name>
    <dbReference type="NCBI Taxonomy" id="1337051"/>
    <lineage>
        <taxon>Bacteria</taxon>
        <taxon>Bacillati</taxon>
        <taxon>Bacillota</taxon>
        <taxon>Clostridia</taxon>
        <taxon>Lachnospirales</taxon>
        <taxon>Lachnospiraceae</taxon>
        <taxon>Murimonas</taxon>
    </lineage>
</organism>
<reference evidence="13 14" key="1">
    <citation type="submission" date="2018-05" db="EMBL/GenBank/DDBJ databases">
        <authorList>
            <person name="Goeker M."/>
            <person name="Huntemann M."/>
            <person name="Clum A."/>
            <person name="Pillay M."/>
            <person name="Palaniappan K."/>
            <person name="Varghese N."/>
            <person name="Mikhailova N."/>
            <person name="Stamatis D."/>
            <person name="Reddy T."/>
            <person name="Daum C."/>
            <person name="Shapiro N."/>
            <person name="Ivanova N."/>
            <person name="Kyrpides N."/>
            <person name="Woyke T."/>
        </authorList>
    </citation>
    <scope>NUCLEOTIDE SEQUENCE [LARGE SCALE GENOMIC DNA]</scope>
    <source>
        <strain evidence="13 14">DSM 26524</strain>
    </source>
</reference>
<dbReference type="RefSeq" id="WP_109627435.1">
    <property type="nucleotide sequence ID" value="NZ_JANKBI010000006.1"/>
</dbReference>
<keyword evidence="8" id="KW-0804">Transcription</keyword>
<dbReference type="Gene3D" id="1.10.10.60">
    <property type="entry name" value="Homeodomain-like"/>
    <property type="match status" value="2"/>
</dbReference>
<evidence type="ECO:0000256" key="6">
    <source>
        <dbReference type="ARBA" id="ARBA00023015"/>
    </source>
</evidence>
<dbReference type="GO" id="GO:0005737">
    <property type="term" value="C:cytoplasm"/>
    <property type="evidence" value="ECO:0007669"/>
    <property type="project" value="UniProtKB-SubCell"/>
</dbReference>
<evidence type="ECO:0000259" key="12">
    <source>
        <dbReference type="PROSITE" id="PS50110"/>
    </source>
</evidence>
<evidence type="ECO:0000256" key="5">
    <source>
        <dbReference type="ARBA" id="ARBA00023012"/>
    </source>
</evidence>
<dbReference type="SUPFAM" id="SSF46689">
    <property type="entry name" value="Homeodomain-like"/>
    <property type="match status" value="2"/>
</dbReference>
<keyword evidence="14" id="KW-1185">Reference proteome</keyword>
<evidence type="ECO:0000256" key="3">
    <source>
        <dbReference type="ARBA" id="ARBA00022490"/>
    </source>
</evidence>
<feature type="domain" description="Response regulatory" evidence="12">
    <location>
        <begin position="3"/>
        <end position="120"/>
    </location>
</feature>
<dbReference type="PROSITE" id="PS50110">
    <property type="entry name" value="RESPONSE_REGULATORY"/>
    <property type="match status" value="1"/>
</dbReference>
<evidence type="ECO:0000256" key="8">
    <source>
        <dbReference type="ARBA" id="ARBA00023163"/>
    </source>
</evidence>
<dbReference type="SMART" id="SM00448">
    <property type="entry name" value="REC"/>
    <property type="match status" value="1"/>
</dbReference>
<dbReference type="Proteomes" id="UP000245412">
    <property type="component" value="Unassembled WGS sequence"/>
</dbReference>
<accession>A0AB73T322</accession>
<keyword evidence="4 10" id="KW-0597">Phosphoprotein</keyword>
<proteinExistence type="predicted"/>
<dbReference type="SUPFAM" id="SSF52172">
    <property type="entry name" value="CheY-like"/>
    <property type="match status" value="1"/>
</dbReference>
<dbReference type="Pfam" id="PF00072">
    <property type="entry name" value="Response_reg"/>
    <property type="match status" value="1"/>
</dbReference>
<evidence type="ECO:0000256" key="9">
    <source>
        <dbReference type="ARBA" id="ARBA00024867"/>
    </source>
</evidence>
<keyword evidence="6" id="KW-0805">Transcription regulation</keyword>
<evidence type="ECO:0000313" key="14">
    <source>
        <dbReference type="Proteomes" id="UP000245412"/>
    </source>
</evidence>
<keyword evidence="3" id="KW-0963">Cytoplasm</keyword>